<dbReference type="GO" id="GO:0016020">
    <property type="term" value="C:membrane"/>
    <property type="evidence" value="ECO:0007669"/>
    <property type="project" value="UniProtKB-SubCell"/>
</dbReference>
<sequence length="488" mass="50245">MSTRRGIVFRHAVALLFLLLGGAGLTLLAANGSSGFALVLPIDGVIGPASADYIHKGLAQATARGAQLVVIEMDTPGGLDTSMRTIIKDILASPVPVATFVAPEGARAASAGTYILYASHIAAMAPATNLGAATPVAIGLGGPQPGSTPPREEETETSATPDERTTDKAPASPATSRPAPARGPADAMTAKSMSDATAYIRSLAQLRGRDVDFAERAVREAASLSAEEALAKGVIDIIAIDTVDLLHKLDGREVAVLDGKRTLATAGLAIERQEPDWRNRILAVLANPQVALILMMIGIYGLFFEFTSPGVGVPGIAGAISLLVALYAFQLLPVNWAGVLLLAVGAGLMLAEAFLPSFGALGIGGIIAFVVGGLFLMDAEVPGFGIPLALIVGLALASAAILLAIGNLAARSLRRAVVSGREEMLGARGTVIAPAPDGTWWIAVHGENWRARANRPLVPGALVRVERMEGLVLHVSPTDTTHLPGSTP</sequence>
<dbReference type="InterPro" id="IPR029045">
    <property type="entry name" value="ClpP/crotonase-like_dom_sf"/>
</dbReference>
<feature type="transmembrane region" description="Helical" evidence="6">
    <location>
        <begin position="358"/>
        <end position="377"/>
    </location>
</feature>
<accession>A0A235F4I5</accession>
<dbReference type="PANTHER" id="PTHR33507">
    <property type="entry name" value="INNER MEMBRANE PROTEIN YBBJ"/>
    <property type="match status" value="1"/>
</dbReference>
<evidence type="ECO:0000313" key="10">
    <source>
        <dbReference type="EMBL" id="OYD55605.1"/>
    </source>
</evidence>
<feature type="transmembrane region" description="Helical" evidence="6">
    <location>
        <begin position="281"/>
        <end position="303"/>
    </location>
</feature>
<dbReference type="InterPro" id="IPR002810">
    <property type="entry name" value="NfeD-like_C"/>
</dbReference>
<evidence type="ECO:0000259" key="8">
    <source>
        <dbReference type="Pfam" id="PF24961"/>
    </source>
</evidence>
<feature type="region of interest" description="Disordered" evidence="5">
    <location>
        <begin position="136"/>
        <end position="190"/>
    </location>
</feature>
<dbReference type="InterPro" id="IPR056738">
    <property type="entry name" value="NfeD1b_N"/>
</dbReference>
<feature type="domain" description="NfeD-like C-terminal" evidence="7">
    <location>
        <begin position="421"/>
        <end position="477"/>
    </location>
</feature>
<evidence type="ECO:0000259" key="9">
    <source>
        <dbReference type="Pfam" id="PF25145"/>
    </source>
</evidence>
<comment type="caution">
    <text evidence="10">The sequence shown here is derived from an EMBL/GenBank/DDBJ whole genome shotgun (WGS) entry which is preliminary data.</text>
</comment>
<feature type="domain" description="NfeD integral membrane" evidence="8">
    <location>
        <begin position="290"/>
        <end position="404"/>
    </location>
</feature>
<dbReference type="Pfam" id="PF01957">
    <property type="entry name" value="NfeD"/>
    <property type="match status" value="1"/>
</dbReference>
<dbReference type="PANTHER" id="PTHR33507:SF4">
    <property type="entry name" value="NODULATION COMPETITIVENESS PROTEIN NFED"/>
    <property type="match status" value="1"/>
</dbReference>
<name>A0A235F4I5_9RHOO</name>
<dbReference type="OrthoDB" id="5289056at2"/>
<protein>
    <submittedName>
        <fullName evidence="10">Nodulation efficiency protein D</fullName>
    </submittedName>
</protein>
<gene>
    <name evidence="10" type="ORF">CGK74_02595</name>
</gene>
<comment type="subcellular location">
    <subcellularLocation>
        <location evidence="1">Membrane</location>
        <topology evidence="1">Multi-pass membrane protein</topology>
    </subcellularLocation>
</comment>
<keyword evidence="11" id="KW-1185">Reference proteome</keyword>
<dbReference type="Pfam" id="PF24961">
    <property type="entry name" value="NfeD_membrane"/>
    <property type="match status" value="1"/>
</dbReference>
<dbReference type="Pfam" id="PF25145">
    <property type="entry name" value="NfeD1b_N"/>
    <property type="match status" value="1"/>
</dbReference>
<evidence type="ECO:0000256" key="1">
    <source>
        <dbReference type="ARBA" id="ARBA00004141"/>
    </source>
</evidence>
<evidence type="ECO:0000256" key="5">
    <source>
        <dbReference type="SAM" id="MobiDB-lite"/>
    </source>
</evidence>
<organism evidence="10 11">
    <name type="scientific">Thauera propionica</name>
    <dbReference type="NCBI Taxonomy" id="2019431"/>
    <lineage>
        <taxon>Bacteria</taxon>
        <taxon>Pseudomonadati</taxon>
        <taxon>Pseudomonadota</taxon>
        <taxon>Betaproteobacteria</taxon>
        <taxon>Rhodocyclales</taxon>
        <taxon>Zoogloeaceae</taxon>
        <taxon>Thauera</taxon>
    </lineage>
</organism>
<evidence type="ECO:0000256" key="2">
    <source>
        <dbReference type="ARBA" id="ARBA00022692"/>
    </source>
</evidence>
<evidence type="ECO:0000256" key="6">
    <source>
        <dbReference type="SAM" id="Phobius"/>
    </source>
</evidence>
<dbReference type="RefSeq" id="WP_094266957.1">
    <property type="nucleotide sequence ID" value="NZ_NOIH01000003.1"/>
</dbReference>
<dbReference type="InterPro" id="IPR056739">
    <property type="entry name" value="NfeD_membrane"/>
</dbReference>
<dbReference type="EMBL" id="NOIH01000003">
    <property type="protein sequence ID" value="OYD55605.1"/>
    <property type="molecule type" value="Genomic_DNA"/>
</dbReference>
<keyword evidence="2 6" id="KW-0812">Transmembrane</keyword>
<dbReference type="Gene3D" id="2.40.50.140">
    <property type="entry name" value="Nucleic acid-binding proteins"/>
    <property type="match status" value="1"/>
</dbReference>
<reference evidence="10 11" key="1">
    <citation type="submission" date="2017-07" db="EMBL/GenBank/DDBJ databases">
        <title>Thauera sp. KNDSS-Mac4 genome sequence and assembly.</title>
        <authorList>
            <person name="Mayilraj S."/>
        </authorList>
    </citation>
    <scope>NUCLEOTIDE SEQUENCE [LARGE SCALE GENOMIC DNA]</scope>
    <source>
        <strain evidence="10 11">KNDSS-Mac4</strain>
    </source>
</reference>
<feature type="transmembrane region" description="Helical" evidence="6">
    <location>
        <begin position="383"/>
        <end position="405"/>
    </location>
</feature>
<dbReference type="InterPro" id="IPR012340">
    <property type="entry name" value="NA-bd_OB-fold"/>
</dbReference>
<dbReference type="SUPFAM" id="SSF141322">
    <property type="entry name" value="NfeD domain-like"/>
    <property type="match status" value="1"/>
</dbReference>
<evidence type="ECO:0000256" key="4">
    <source>
        <dbReference type="ARBA" id="ARBA00023136"/>
    </source>
</evidence>
<keyword evidence="4 6" id="KW-0472">Membrane</keyword>
<evidence type="ECO:0000256" key="3">
    <source>
        <dbReference type="ARBA" id="ARBA00022989"/>
    </source>
</evidence>
<proteinExistence type="predicted"/>
<evidence type="ECO:0000259" key="7">
    <source>
        <dbReference type="Pfam" id="PF01957"/>
    </source>
</evidence>
<keyword evidence="3 6" id="KW-1133">Transmembrane helix</keyword>
<dbReference type="SUPFAM" id="SSF52096">
    <property type="entry name" value="ClpP/crotonase"/>
    <property type="match status" value="1"/>
</dbReference>
<dbReference type="CDD" id="cd07020">
    <property type="entry name" value="Clp_protease_NfeD_1"/>
    <property type="match status" value="1"/>
</dbReference>
<dbReference type="Gene3D" id="3.90.226.10">
    <property type="entry name" value="2-enoyl-CoA Hydratase, Chain A, domain 1"/>
    <property type="match status" value="1"/>
</dbReference>
<feature type="domain" description="NfeD1b N-terminal" evidence="9">
    <location>
        <begin position="39"/>
        <end position="136"/>
    </location>
</feature>
<dbReference type="InterPro" id="IPR052165">
    <property type="entry name" value="Membrane_assoc_protease"/>
</dbReference>
<dbReference type="Proteomes" id="UP000215181">
    <property type="component" value="Unassembled WGS sequence"/>
</dbReference>
<dbReference type="AlphaFoldDB" id="A0A235F4I5"/>
<feature type="compositionally biased region" description="Low complexity" evidence="5">
    <location>
        <begin position="169"/>
        <end position="185"/>
    </location>
</feature>
<evidence type="ECO:0000313" key="11">
    <source>
        <dbReference type="Proteomes" id="UP000215181"/>
    </source>
</evidence>